<feature type="signal peptide" evidence="1">
    <location>
        <begin position="1"/>
        <end position="19"/>
    </location>
</feature>
<sequence>MKRFYTLILLTLVSLCTFAQGWPAHYDGVMLQGFYWDSYDVSTWSKLTNEADELSKFFSLIWIPNSGKTSDFHYNQRKTMGYDPCFWLDHNSCWGTEAELRHMFKTFKDKGTGFIEDVVINHKNGLGSWANFAQESVVGTTTGRTYKVEWDNTHYSQICMTDEANRDRASGLVGKITGAADTGEDFNGFRDLDHTNATTQANVKTYLDFLLNELGYVGFRYDMVKGYNAYYTGLYNSEVKPRFSVGEYWDGNKSKVVDWINKTKTNGNIQSAAFDFPLKYQINDAFNNGKWRRLASDCLSNDAYYSRYSVSFVDNHDTGRYDHNDGNAPVYGYVEAANAFILSMPGTPCVFFPHWQKYKRAIKQLILARRAAGIDNQSKILVSQAKDEGFVLNVEGSKGKLLLLLGKKVSYPTTGYRFAFKGEGFEIYLSNGLDLTEINNVTDAPHTFTLPSGLTVNTKERCAFFEAPSSWGNPSKISCWNWDHTANYTKGNWPGTDCKMVCLTDKGRAVYKWTMGEGDKKSGTADSEGIIFSYKKDSETIQTKDMPFVNGGYYTLEGLQSVAPSVSTSISNLNADAPNGRLKQKGWYTLQGQKLCQQPMQSGIYIHDGKKQVVK</sequence>
<organism evidence="3 4">
    <name type="scientific">Segatella oris</name>
    <dbReference type="NCBI Taxonomy" id="28135"/>
    <lineage>
        <taxon>Bacteria</taxon>
        <taxon>Pseudomonadati</taxon>
        <taxon>Bacteroidota</taxon>
        <taxon>Bacteroidia</taxon>
        <taxon>Bacteroidales</taxon>
        <taxon>Prevotellaceae</taxon>
        <taxon>Segatella</taxon>
    </lineage>
</organism>
<reference evidence="3 4" key="1">
    <citation type="submission" date="2018-12" db="EMBL/GenBank/DDBJ databases">
        <authorList>
            <consortium name="Pathogen Informatics"/>
        </authorList>
    </citation>
    <scope>NUCLEOTIDE SEQUENCE [LARGE SCALE GENOMIC DNA]</scope>
    <source>
        <strain evidence="3 4">NCTC13071</strain>
    </source>
</reference>
<evidence type="ECO:0000256" key="1">
    <source>
        <dbReference type="SAM" id="SignalP"/>
    </source>
</evidence>
<dbReference type="CDD" id="cd11314">
    <property type="entry name" value="AmyAc_arch_bac_plant_AmyA"/>
    <property type="match status" value="1"/>
</dbReference>
<keyword evidence="3" id="KW-0378">Hydrolase</keyword>
<evidence type="ECO:0000259" key="2">
    <source>
        <dbReference type="SMART" id="SM00642"/>
    </source>
</evidence>
<dbReference type="InterPro" id="IPR017853">
    <property type="entry name" value="GH"/>
</dbReference>
<gene>
    <name evidence="3" type="primary">amyP</name>
    <name evidence="3" type="ORF">NCTC13071_00310</name>
</gene>
<dbReference type="GO" id="GO:0005975">
    <property type="term" value="P:carbohydrate metabolic process"/>
    <property type="evidence" value="ECO:0007669"/>
    <property type="project" value="InterPro"/>
</dbReference>
<dbReference type="Gene3D" id="3.20.20.80">
    <property type="entry name" value="Glycosidases"/>
    <property type="match status" value="1"/>
</dbReference>
<dbReference type="EC" id="3.2.1.60" evidence="3"/>
<dbReference type="GO" id="GO:0033910">
    <property type="term" value="F:glucan 1,4-alpha-maltotetraohydrolase activity"/>
    <property type="evidence" value="ECO:0007669"/>
    <property type="project" value="UniProtKB-EC"/>
</dbReference>
<dbReference type="InterPro" id="IPR013783">
    <property type="entry name" value="Ig-like_fold"/>
</dbReference>
<dbReference type="Pfam" id="PF00128">
    <property type="entry name" value="Alpha-amylase"/>
    <property type="match status" value="1"/>
</dbReference>
<feature type="chain" id="PRO_5019334187" evidence="1">
    <location>
        <begin position="20"/>
        <end position="615"/>
    </location>
</feature>
<dbReference type="AlphaFoldDB" id="A0A448L324"/>
<dbReference type="PANTHER" id="PTHR43447">
    <property type="entry name" value="ALPHA-AMYLASE"/>
    <property type="match status" value="1"/>
</dbReference>
<dbReference type="GeneID" id="85011226"/>
<proteinExistence type="predicted"/>
<name>A0A448L324_9BACT</name>
<dbReference type="EMBL" id="LR134384">
    <property type="protein sequence ID" value="VEH14340.1"/>
    <property type="molecule type" value="Genomic_DNA"/>
</dbReference>
<keyword evidence="1" id="KW-0732">Signal</keyword>
<dbReference type="RefSeq" id="WP_026285874.1">
    <property type="nucleotide sequence ID" value="NZ_LR134384.1"/>
</dbReference>
<dbReference type="InterPro" id="IPR006047">
    <property type="entry name" value="GH13_cat_dom"/>
</dbReference>
<evidence type="ECO:0000313" key="4">
    <source>
        <dbReference type="Proteomes" id="UP000274578"/>
    </source>
</evidence>
<dbReference type="Gene3D" id="2.60.40.10">
    <property type="entry name" value="Immunoglobulins"/>
    <property type="match status" value="1"/>
</dbReference>
<dbReference type="KEGG" id="poc:NCTC13071_00310"/>
<keyword evidence="3" id="KW-0326">Glycosidase</keyword>
<dbReference type="SUPFAM" id="SSF51445">
    <property type="entry name" value="(Trans)glycosidases"/>
    <property type="match status" value="1"/>
</dbReference>
<feature type="domain" description="Glycosyl hydrolase family 13 catalytic" evidence="2">
    <location>
        <begin position="28"/>
        <end position="369"/>
    </location>
</feature>
<evidence type="ECO:0000313" key="3">
    <source>
        <dbReference type="EMBL" id="VEH14340.1"/>
    </source>
</evidence>
<dbReference type="Proteomes" id="UP000274578">
    <property type="component" value="Chromosome 1"/>
</dbReference>
<dbReference type="SMR" id="A0A448L324"/>
<dbReference type="SMART" id="SM00642">
    <property type="entry name" value="Aamy"/>
    <property type="match status" value="1"/>
</dbReference>
<protein>
    <submittedName>
        <fullName evidence="3">Glucan 1,4-alpha-maltotetraohydrolase</fullName>
        <ecNumber evidence="3">3.2.1.60</ecNumber>
    </submittedName>
</protein>
<accession>A0A448L324</accession>